<dbReference type="Pfam" id="PF00535">
    <property type="entry name" value="Glycos_transf_2"/>
    <property type="match status" value="1"/>
</dbReference>
<dbReference type="InterPro" id="IPR001173">
    <property type="entry name" value="Glyco_trans_2-like"/>
</dbReference>
<dbReference type="SUPFAM" id="SSF53448">
    <property type="entry name" value="Nucleotide-diphospho-sugar transferases"/>
    <property type="match status" value="1"/>
</dbReference>
<gene>
    <name evidence="4" type="ORF">OMES3154_00168</name>
</gene>
<reference evidence="4 5" key="1">
    <citation type="submission" date="2019-10" db="EMBL/GenBank/DDBJ databases">
        <authorList>
            <person name="Blom J."/>
        </authorList>
    </citation>
    <scope>NUCLEOTIDE SEQUENCE [LARGE SCALE GENOMIC DNA]</scope>
    <source>
        <strain evidence="4 5">ES3154-GLU</strain>
    </source>
</reference>
<dbReference type="CDD" id="cd00761">
    <property type="entry name" value="Glyco_tranf_GTA_type"/>
    <property type="match status" value="1"/>
</dbReference>
<keyword evidence="1" id="KW-0328">Glycosyltransferase</keyword>
<keyword evidence="5" id="KW-1185">Reference proteome</keyword>
<accession>A0A6I8M6C2</accession>
<dbReference type="InterPro" id="IPR029044">
    <property type="entry name" value="Nucleotide-diphossugar_trans"/>
</dbReference>
<dbReference type="EMBL" id="CABWIB010000001">
    <property type="protein sequence ID" value="VWL84911.1"/>
    <property type="molecule type" value="Genomic_DNA"/>
</dbReference>
<feature type="domain" description="Glycosyltransferase 2-like" evidence="3">
    <location>
        <begin position="6"/>
        <end position="145"/>
    </location>
</feature>
<evidence type="ECO:0000256" key="2">
    <source>
        <dbReference type="ARBA" id="ARBA00022679"/>
    </source>
</evidence>
<organism evidence="4 5">
    <name type="scientific">Oceanivirga miroungae</name>
    <dbReference type="NCBI Taxonomy" id="1130046"/>
    <lineage>
        <taxon>Bacteria</taxon>
        <taxon>Fusobacteriati</taxon>
        <taxon>Fusobacteriota</taxon>
        <taxon>Fusobacteriia</taxon>
        <taxon>Fusobacteriales</taxon>
        <taxon>Leptotrichiaceae</taxon>
        <taxon>Oceanivirga</taxon>
    </lineage>
</organism>
<evidence type="ECO:0000259" key="3">
    <source>
        <dbReference type="Pfam" id="PF00535"/>
    </source>
</evidence>
<keyword evidence="2 4" id="KW-0808">Transferase</keyword>
<protein>
    <submittedName>
        <fullName evidence="4">Glycosyl transferase CpsJ(V)</fullName>
    </submittedName>
</protein>
<dbReference type="PANTHER" id="PTHR22916">
    <property type="entry name" value="GLYCOSYLTRANSFERASE"/>
    <property type="match status" value="1"/>
</dbReference>
<name>A0A6I8M6C2_9FUSO</name>
<evidence type="ECO:0000256" key="1">
    <source>
        <dbReference type="ARBA" id="ARBA00022676"/>
    </source>
</evidence>
<evidence type="ECO:0000313" key="4">
    <source>
        <dbReference type="EMBL" id="VWL84911.1"/>
    </source>
</evidence>
<dbReference type="GO" id="GO:0016757">
    <property type="term" value="F:glycosyltransferase activity"/>
    <property type="evidence" value="ECO:0007669"/>
    <property type="project" value="UniProtKB-KW"/>
</dbReference>
<dbReference type="PANTHER" id="PTHR22916:SF51">
    <property type="entry name" value="GLYCOSYLTRANSFERASE EPSH-RELATED"/>
    <property type="match status" value="1"/>
</dbReference>
<sequence length="329" mass="38631">MNEKISIIIPIYNVENYLRKCLDSIVNQTYKNLEILLIDDGSTDKSGKIADEYAKNDSRVIVFHNENGGVSAARNFGLDKATGEYIALVDSDDYVDLTYIEKLYKVLKENNADISVCKFDYIFEKNYRNIKIKNIMPFKTRILEKDKALKNIFSYSKKTVSFTTVWASLTKKELYSDIRYPLGKFVEDIYTTYKLYLKAGKIAYYNEPLYYYVQRTGSYVNSPFTLSKTSMVDLYDEKLRLLKESNQTEVYNLTLYRYFLILNLVRTQVIKNQLDFDISIIDEKLKYLESLEISHPFNPKLALNKLVEKDLSKYVLQIYLKLNQKKEKK</sequence>
<proteinExistence type="predicted"/>
<dbReference type="Proteomes" id="UP000419017">
    <property type="component" value="Unassembled WGS sequence"/>
</dbReference>
<dbReference type="Gene3D" id="3.90.550.10">
    <property type="entry name" value="Spore Coat Polysaccharide Biosynthesis Protein SpsA, Chain A"/>
    <property type="match status" value="1"/>
</dbReference>
<evidence type="ECO:0000313" key="5">
    <source>
        <dbReference type="Proteomes" id="UP000419017"/>
    </source>
</evidence>
<dbReference type="RefSeq" id="WP_156682961.1">
    <property type="nucleotide sequence ID" value="NZ_CABWIB010000001.1"/>
</dbReference>
<dbReference type="AlphaFoldDB" id="A0A6I8M6C2"/>